<name>A0A167UY97_9HYPO</name>
<feature type="region of interest" description="Disordered" evidence="1">
    <location>
        <begin position="137"/>
        <end position="174"/>
    </location>
</feature>
<feature type="region of interest" description="Disordered" evidence="1">
    <location>
        <begin position="25"/>
        <end position="44"/>
    </location>
</feature>
<dbReference type="STRING" id="1081102.A0A167UY97"/>
<dbReference type="Proteomes" id="UP000076874">
    <property type="component" value="Unassembled WGS sequence"/>
</dbReference>
<protein>
    <submittedName>
        <fullName evidence="2">Uncharacterized protein</fullName>
    </submittedName>
</protein>
<feature type="compositionally biased region" description="Acidic residues" evidence="1">
    <location>
        <begin position="137"/>
        <end position="156"/>
    </location>
</feature>
<accession>A0A167UY97</accession>
<feature type="compositionally biased region" description="Low complexity" evidence="1">
    <location>
        <begin position="268"/>
        <end position="282"/>
    </location>
</feature>
<evidence type="ECO:0000256" key="1">
    <source>
        <dbReference type="SAM" id="MobiDB-lite"/>
    </source>
</evidence>
<dbReference type="OrthoDB" id="5345504at2759"/>
<feature type="region of interest" description="Disordered" evidence="1">
    <location>
        <begin position="65"/>
        <end position="125"/>
    </location>
</feature>
<evidence type="ECO:0000313" key="2">
    <source>
        <dbReference type="EMBL" id="OAA62029.1"/>
    </source>
</evidence>
<keyword evidence="3" id="KW-1185">Reference proteome</keyword>
<dbReference type="AlphaFoldDB" id="A0A167UY97"/>
<feature type="region of interest" description="Disordered" evidence="1">
    <location>
        <begin position="258"/>
        <end position="309"/>
    </location>
</feature>
<sequence length="309" mass="33801">MLQHHHHQHHYQQLPLLPADVSLARHSKRKSAETPEGNERLSKRLSLLNLENGGTRLYVPVESAKPSPTIVSSSGTPPAQQTRNAPLPSALPRPLDGTQTAPPPSSSRRRPGTTTPADDDMHVDDTKYKVYIYNIDDELASDNDNNNDDDDDDDDESGVRSGKYGIRSPAGNDEAGQRLFFLPGVDKRLRDAARDNALRHSNGTAHRKLAIPRPILPNRDGELAGMQLVLYNDPSSLSVPREHDSVRQAILDTRARYRARQQEKEEAAAAAAEQQMAQANAQPGAEQGDAMSTTPLTPAGNDPDAMDLD</sequence>
<reference evidence="2 3" key="1">
    <citation type="journal article" date="2016" name="Genome Biol. Evol.">
        <title>Divergent and convergent evolution of fungal pathogenicity.</title>
        <authorList>
            <person name="Shang Y."/>
            <person name="Xiao G."/>
            <person name="Zheng P."/>
            <person name="Cen K."/>
            <person name="Zhan S."/>
            <person name="Wang C."/>
        </authorList>
    </citation>
    <scope>NUCLEOTIDE SEQUENCE [LARGE SCALE GENOMIC DNA]</scope>
    <source>
        <strain evidence="2 3">RCEF 264</strain>
    </source>
</reference>
<organism evidence="2 3">
    <name type="scientific">Niveomyces insectorum RCEF 264</name>
    <dbReference type="NCBI Taxonomy" id="1081102"/>
    <lineage>
        <taxon>Eukaryota</taxon>
        <taxon>Fungi</taxon>
        <taxon>Dikarya</taxon>
        <taxon>Ascomycota</taxon>
        <taxon>Pezizomycotina</taxon>
        <taxon>Sordariomycetes</taxon>
        <taxon>Hypocreomycetidae</taxon>
        <taxon>Hypocreales</taxon>
        <taxon>Cordycipitaceae</taxon>
        <taxon>Niveomyces</taxon>
    </lineage>
</organism>
<comment type="caution">
    <text evidence="2">The sequence shown here is derived from an EMBL/GenBank/DDBJ whole genome shotgun (WGS) entry which is preliminary data.</text>
</comment>
<dbReference type="InterPro" id="IPR046591">
    <property type="entry name" value="DUF6649"/>
</dbReference>
<dbReference type="EMBL" id="AZHD01000007">
    <property type="protein sequence ID" value="OAA62029.1"/>
    <property type="molecule type" value="Genomic_DNA"/>
</dbReference>
<dbReference type="Pfam" id="PF20354">
    <property type="entry name" value="DUF6649"/>
    <property type="match status" value="1"/>
</dbReference>
<feature type="compositionally biased region" description="Basic and acidic residues" evidence="1">
    <location>
        <begin position="30"/>
        <end position="42"/>
    </location>
</feature>
<evidence type="ECO:0000313" key="3">
    <source>
        <dbReference type="Proteomes" id="UP000076874"/>
    </source>
</evidence>
<proteinExistence type="predicted"/>
<gene>
    <name evidence="2" type="ORF">SPI_04888</name>
</gene>
<feature type="compositionally biased region" description="Polar residues" evidence="1">
    <location>
        <begin position="69"/>
        <end position="84"/>
    </location>
</feature>